<organism evidence="1 2">
    <name type="scientific">Roseospira visakhapatnamensis</name>
    <dbReference type="NCBI Taxonomy" id="390880"/>
    <lineage>
        <taxon>Bacteria</taxon>
        <taxon>Pseudomonadati</taxon>
        <taxon>Pseudomonadota</taxon>
        <taxon>Alphaproteobacteria</taxon>
        <taxon>Rhodospirillales</taxon>
        <taxon>Rhodospirillaceae</taxon>
        <taxon>Roseospira</taxon>
    </lineage>
</organism>
<dbReference type="Proteomes" id="UP000554286">
    <property type="component" value="Unassembled WGS sequence"/>
</dbReference>
<comment type="caution">
    <text evidence="1">The sequence shown here is derived from an EMBL/GenBank/DDBJ whole genome shotgun (WGS) entry which is preliminary data.</text>
</comment>
<name>A0A7W6WBU9_9PROT</name>
<accession>A0A7W6WBU9</accession>
<proteinExistence type="predicted"/>
<keyword evidence="2" id="KW-1185">Reference proteome</keyword>
<dbReference type="RefSeq" id="WP_184048118.1">
    <property type="nucleotide sequence ID" value="NZ_JACIGK010000038.1"/>
</dbReference>
<sequence>MTDRPAPHRRSAPITFRLPPDMREEFNARVAASGLSAGAFIKHAIFGTPPPRRARRPAVETADLVRLLARAAEVADRLEAIERLAAEGAQDVRAPLEQVAAHLAEIRAALFKALGRAP</sequence>
<reference evidence="1 2" key="1">
    <citation type="submission" date="2020-08" db="EMBL/GenBank/DDBJ databases">
        <title>Genome sequencing of Purple Non-Sulfur Bacteria from various extreme environments.</title>
        <authorList>
            <person name="Mayer M."/>
        </authorList>
    </citation>
    <scope>NUCLEOTIDE SEQUENCE [LARGE SCALE GENOMIC DNA]</scope>
    <source>
        <strain evidence="1 2">JA131</strain>
    </source>
</reference>
<dbReference type="EMBL" id="JACIGK010000038">
    <property type="protein sequence ID" value="MBB4267906.1"/>
    <property type="molecule type" value="Genomic_DNA"/>
</dbReference>
<protein>
    <submittedName>
        <fullName evidence="1">Uncharacterized protein</fullName>
    </submittedName>
</protein>
<gene>
    <name evidence="1" type="ORF">GGD89_003558</name>
</gene>
<evidence type="ECO:0000313" key="1">
    <source>
        <dbReference type="EMBL" id="MBB4267906.1"/>
    </source>
</evidence>
<dbReference type="AlphaFoldDB" id="A0A7W6WBU9"/>
<evidence type="ECO:0000313" key="2">
    <source>
        <dbReference type="Proteomes" id="UP000554286"/>
    </source>
</evidence>